<feature type="compositionally biased region" description="Low complexity" evidence="1">
    <location>
        <begin position="169"/>
        <end position="237"/>
    </location>
</feature>
<keyword evidence="3" id="KW-1185">Reference proteome</keyword>
<evidence type="ECO:0000256" key="1">
    <source>
        <dbReference type="SAM" id="MobiDB-lite"/>
    </source>
</evidence>
<feature type="compositionally biased region" description="Polar residues" evidence="1">
    <location>
        <begin position="238"/>
        <end position="256"/>
    </location>
</feature>
<feature type="region of interest" description="Disordered" evidence="1">
    <location>
        <begin position="166"/>
        <end position="256"/>
    </location>
</feature>
<gene>
    <name evidence="2" type="ORF">B0T17DRAFT_150737</name>
</gene>
<organism evidence="2 3">
    <name type="scientific">Bombardia bombarda</name>
    <dbReference type="NCBI Taxonomy" id="252184"/>
    <lineage>
        <taxon>Eukaryota</taxon>
        <taxon>Fungi</taxon>
        <taxon>Dikarya</taxon>
        <taxon>Ascomycota</taxon>
        <taxon>Pezizomycotina</taxon>
        <taxon>Sordariomycetes</taxon>
        <taxon>Sordariomycetidae</taxon>
        <taxon>Sordariales</taxon>
        <taxon>Lasiosphaeriaceae</taxon>
        <taxon>Bombardia</taxon>
    </lineage>
</organism>
<sequence>MELACHSFPRLLNLIPRTDFRDVYESSIMKTKTVDERIFTALRKHIQPFQIMGVERTFAQMFFEGEIMVADPNWIHTGYDEDPIRFILDLRQRPALQPWASALMIYDFVGMFWILRASRLAWYVDRQKPLNVDEHGMLAHALDRFHAASNDKMKWEHVTGWLASGGLDNNNNNNNNNSNNTNHNTIHNTNQNTNHNTNHNNTNHNSTNHNSTNHNNTNHNNTNHNNTNHNNNNNNNNKTAQDQNATTSSGQNTGMEIDMNTNAEVYGGLMGGMNRLQITTTMDHLCHSLVNAFRDTAPSANSGIGNNRHDAMDVDN</sequence>
<dbReference type="Proteomes" id="UP001174934">
    <property type="component" value="Unassembled WGS sequence"/>
</dbReference>
<dbReference type="AlphaFoldDB" id="A0AA39X712"/>
<comment type="caution">
    <text evidence="2">The sequence shown here is derived from an EMBL/GenBank/DDBJ whole genome shotgun (WGS) entry which is preliminary data.</text>
</comment>
<dbReference type="EMBL" id="JAULSR010000002">
    <property type="protein sequence ID" value="KAK0628345.1"/>
    <property type="molecule type" value="Genomic_DNA"/>
</dbReference>
<name>A0AA39X712_9PEZI</name>
<reference evidence="2" key="1">
    <citation type="submission" date="2023-06" db="EMBL/GenBank/DDBJ databases">
        <title>Genome-scale phylogeny and comparative genomics of the fungal order Sordariales.</title>
        <authorList>
            <consortium name="Lawrence Berkeley National Laboratory"/>
            <person name="Hensen N."/>
            <person name="Bonometti L."/>
            <person name="Westerberg I."/>
            <person name="Brannstrom I.O."/>
            <person name="Guillou S."/>
            <person name="Cros-Aarteil S."/>
            <person name="Calhoun S."/>
            <person name="Haridas S."/>
            <person name="Kuo A."/>
            <person name="Mondo S."/>
            <person name="Pangilinan J."/>
            <person name="Riley R."/>
            <person name="LaButti K."/>
            <person name="Andreopoulos B."/>
            <person name="Lipzen A."/>
            <person name="Chen C."/>
            <person name="Yanf M."/>
            <person name="Daum C."/>
            <person name="Ng V."/>
            <person name="Clum A."/>
            <person name="Steindorff A."/>
            <person name="Ohm R."/>
            <person name="Martin F."/>
            <person name="Silar P."/>
            <person name="Natvig D."/>
            <person name="Lalanne C."/>
            <person name="Gautier V."/>
            <person name="Ament-velasquez S.L."/>
            <person name="Kruys A."/>
            <person name="Hutchinson M.I."/>
            <person name="Powell A.J."/>
            <person name="Barry K."/>
            <person name="Miller A.N."/>
            <person name="Grigoriev I.V."/>
            <person name="Debuchy R."/>
            <person name="Gladieux P."/>
            <person name="Thoren M.H."/>
            <person name="Johannesson H."/>
        </authorList>
    </citation>
    <scope>NUCLEOTIDE SEQUENCE</scope>
    <source>
        <strain evidence="2">SMH3391-2</strain>
    </source>
</reference>
<evidence type="ECO:0000313" key="2">
    <source>
        <dbReference type="EMBL" id="KAK0628345.1"/>
    </source>
</evidence>
<accession>A0AA39X712</accession>
<evidence type="ECO:0000313" key="3">
    <source>
        <dbReference type="Proteomes" id="UP001174934"/>
    </source>
</evidence>
<protein>
    <submittedName>
        <fullName evidence="2">Uncharacterized protein</fullName>
    </submittedName>
</protein>
<proteinExistence type="predicted"/>